<keyword evidence="2 5" id="KW-0812">Transmembrane</keyword>
<keyword evidence="7" id="KW-1185">Reference proteome</keyword>
<name>A0A4R0P3G5_9SPHI</name>
<dbReference type="RefSeq" id="WP_131557149.1">
    <property type="nucleotide sequence ID" value="NZ_SJSN01000004.1"/>
</dbReference>
<evidence type="ECO:0000256" key="5">
    <source>
        <dbReference type="SAM" id="Phobius"/>
    </source>
</evidence>
<accession>A0A4R0P3G5</accession>
<dbReference type="InterPro" id="IPR019109">
    <property type="entry name" value="MamF_MmsF"/>
</dbReference>
<evidence type="ECO:0000313" key="6">
    <source>
        <dbReference type="EMBL" id="TCD11129.1"/>
    </source>
</evidence>
<dbReference type="OrthoDB" id="6400719at2"/>
<dbReference type="EMBL" id="SJSN01000004">
    <property type="protein sequence ID" value="TCD11129.1"/>
    <property type="molecule type" value="Genomic_DNA"/>
</dbReference>
<feature type="transmembrane region" description="Helical" evidence="5">
    <location>
        <begin position="77"/>
        <end position="99"/>
    </location>
</feature>
<organism evidence="6 7">
    <name type="scientific">Pedobacter frigidisoli</name>
    <dbReference type="NCBI Taxonomy" id="2530455"/>
    <lineage>
        <taxon>Bacteria</taxon>
        <taxon>Pseudomonadati</taxon>
        <taxon>Bacteroidota</taxon>
        <taxon>Sphingobacteriia</taxon>
        <taxon>Sphingobacteriales</taxon>
        <taxon>Sphingobacteriaceae</taxon>
        <taxon>Pedobacter</taxon>
    </lineage>
</organism>
<keyword evidence="3 5" id="KW-1133">Transmembrane helix</keyword>
<protein>
    <recommendedName>
        <fullName evidence="8">Import component protein</fullName>
    </recommendedName>
</protein>
<comment type="subcellular location">
    <subcellularLocation>
        <location evidence="1">Membrane</location>
        <topology evidence="1">Multi-pass membrane protein</topology>
    </subcellularLocation>
</comment>
<comment type="caution">
    <text evidence="6">The sequence shown here is derived from an EMBL/GenBank/DDBJ whole genome shotgun (WGS) entry which is preliminary data.</text>
</comment>
<keyword evidence="4 5" id="KW-0472">Membrane</keyword>
<dbReference type="AlphaFoldDB" id="A0A4R0P3G5"/>
<evidence type="ECO:0000313" key="7">
    <source>
        <dbReference type="Proteomes" id="UP000291485"/>
    </source>
</evidence>
<proteinExistence type="predicted"/>
<dbReference type="Proteomes" id="UP000291485">
    <property type="component" value="Unassembled WGS sequence"/>
</dbReference>
<evidence type="ECO:0008006" key="8">
    <source>
        <dbReference type="Google" id="ProtNLM"/>
    </source>
</evidence>
<reference evidence="6 7" key="1">
    <citation type="submission" date="2019-02" db="EMBL/GenBank/DDBJ databases">
        <title>Pedobacter sp. RP-3-11 sp. nov., isolated from Arctic soil.</title>
        <authorList>
            <person name="Dahal R.H."/>
        </authorList>
    </citation>
    <scope>NUCLEOTIDE SEQUENCE [LARGE SCALE GENOMIC DNA]</scope>
    <source>
        <strain evidence="6 7">RP-3-11</strain>
    </source>
</reference>
<evidence type="ECO:0000256" key="3">
    <source>
        <dbReference type="ARBA" id="ARBA00022989"/>
    </source>
</evidence>
<evidence type="ECO:0000256" key="2">
    <source>
        <dbReference type="ARBA" id="ARBA00022692"/>
    </source>
</evidence>
<sequence length="120" mass="13396">METNKNFTTTTEDGKAASIVSYFGILWLVAYFAMYKDKKTDLSTYQLRQSLLINILYVIVGIAGNIVLRIIPSVALGYVFSALYLVLFIIWIIGLIGAIQGQKKPMPLIGEKAQTMFPNI</sequence>
<dbReference type="Pfam" id="PF09685">
    <property type="entry name" value="MamF_MmsF"/>
    <property type="match status" value="1"/>
</dbReference>
<feature type="transmembrane region" description="Helical" evidence="5">
    <location>
        <begin position="51"/>
        <end position="71"/>
    </location>
</feature>
<evidence type="ECO:0000256" key="4">
    <source>
        <dbReference type="ARBA" id="ARBA00023136"/>
    </source>
</evidence>
<evidence type="ECO:0000256" key="1">
    <source>
        <dbReference type="ARBA" id="ARBA00004141"/>
    </source>
</evidence>
<feature type="transmembrane region" description="Helical" evidence="5">
    <location>
        <begin position="16"/>
        <end position="35"/>
    </location>
</feature>
<gene>
    <name evidence="6" type="ORF">EZ449_06440</name>
</gene>